<dbReference type="GeneID" id="41973054"/>
<dbReference type="EMBL" id="SKBQ01000030">
    <property type="protein sequence ID" value="TPX13907.1"/>
    <property type="molecule type" value="Genomic_DNA"/>
</dbReference>
<gene>
    <name evidence="1" type="ORF">E0L32_005607</name>
</gene>
<reference evidence="1 2" key="1">
    <citation type="submission" date="2019-06" db="EMBL/GenBank/DDBJ databases">
        <title>Draft genome sequence of the filamentous fungus Phialemoniopsis curvata isolated from diesel fuel.</title>
        <authorList>
            <person name="Varaljay V.A."/>
            <person name="Lyon W.J."/>
            <person name="Crouch A.L."/>
            <person name="Drake C.E."/>
            <person name="Hollomon J.M."/>
            <person name="Nadeau L.J."/>
            <person name="Nunn H.S."/>
            <person name="Stevenson B.S."/>
            <person name="Bojanowski C.L."/>
            <person name="Crookes-Goodson W.J."/>
        </authorList>
    </citation>
    <scope>NUCLEOTIDE SEQUENCE [LARGE SCALE GENOMIC DNA]</scope>
    <source>
        <strain evidence="1 2">D216</strain>
    </source>
</reference>
<protein>
    <submittedName>
        <fullName evidence="1">Uncharacterized protein</fullName>
    </submittedName>
</protein>
<comment type="caution">
    <text evidence="1">The sequence shown here is derived from an EMBL/GenBank/DDBJ whole genome shotgun (WGS) entry which is preliminary data.</text>
</comment>
<dbReference type="RefSeq" id="XP_030995618.1">
    <property type="nucleotide sequence ID" value="XM_031140148.1"/>
</dbReference>
<proteinExistence type="predicted"/>
<evidence type="ECO:0000313" key="1">
    <source>
        <dbReference type="EMBL" id="TPX13907.1"/>
    </source>
</evidence>
<name>A0A507B2F1_9PEZI</name>
<evidence type="ECO:0000313" key="2">
    <source>
        <dbReference type="Proteomes" id="UP000319257"/>
    </source>
</evidence>
<sequence length="93" mass="10262">MKVKVTDKRVLRVARLDAADTRTCMPTGRVRASNKAPMLARFLASHDPPPANEALARPAPPGFAGRVKEEWEGLVVVDPLAKELEDMMRKAKL</sequence>
<keyword evidence="2" id="KW-1185">Reference proteome</keyword>
<dbReference type="AlphaFoldDB" id="A0A507B2F1"/>
<dbReference type="Proteomes" id="UP000319257">
    <property type="component" value="Unassembled WGS sequence"/>
</dbReference>
<accession>A0A507B2F1</accession>
<dbReference type="InParanoid" id="A0A507B2F1"/>
<organism evidence="1 2">
    <name type="scientific">Thyridium curvatum</name>
    <dbReference type="NCBI Taxonomy" id="1093900"/>
    <lineage>
        <taxon>Eukaryota</taxon>
        <taxon>Fungi</taxon>
        <taxon>Dikarya</taxon>
        <taxon>Ascomycota</taxon>
        <taxon>Pezizomycotina</taxon>
        <taxon>Sordariomycetes</taxon>
        <taxon>Sordariomycetidae</taxon>
        <taxon>Thyridiales</taxon>
        <taxon>Thyridiaceae</taxon>
        <taxon>Thyridium</taxon>
    </lineage>
</organism>